<dbReference type="PANTHER" id="PTHR43176:SF3">
    <property type="entry name" value="3-HYDROXYISOBUTYRYL-COA HYDROLASE, MITOCHONDRIAL"/>
    <property type="match status" value="1"/>
</dbReference>
<evidence type="ECO:0000256" key="4">
    <source>
        <dbReference type="ARBA" id="ARBA00022801"/>
    </source>
</evidence>
<dbReference type="InterPro" id="IPR032259">
    <property type="entry name" value="HIBYL-CoA-H"/>
</dbReference>
<evidence type="ECO:0000256" key="6">
    <source>
        <dbReference type="ARBA" id="ARBA00031181"/>
    </source>
</evidence>
<feature type="region of interest" description="Disordered" evidence="8">
    <location>
        <begin position="1"/>
        <end position="21"/>
    </location>
</feature>
<dbReference type="Pfam" id="PF16113">
    <property type="entry name" value="ECH_2"/>
    <property type="match status" value="1"/>
</dbReference>
<dbReference type="GO" id="GO:0005739">
    <property type="term" value="C:mitochondrion"/>
    <property type="evidence" value="ECO:0007669"/>
    <property type="project" value="UniProtKB-SubCell"/>
</dbReference>
<dbReference type="NCBIfam" id="NF004127">
    <property type="entry name" value="PRK05617.1"/>
    <property type="match status" value="1"/>
</dbReference>
<comment type="subcellular location">
    <subcellularLocation>
        <location evidence="2">Mitochondrion</location>
    </subcellularLocation>
</comment>
<comment type="similarity">
    <text evidence="7">Belongs to the enoyl-CoA hydratase/isomerase family.</text>
</comment>
<evidence type="ECO:0000256" key="7">
    <source>
        <dbReference type="RuleBase" id="RU369070"/>
    </source>
</evidence>
<dbReference type="AlphaFoldDB" id="A0AAV1IF51"/>
<dbReference type="GO" id="GO:0006574">
    <property type="term" value="P:L-valine catabolic process"/>
    <property type="evidence" value="ECO:0007669"/>
    <property type="project" value="UniProtKB-UniRule"/>
</dbReference>
<feature type="domain" description="Enoyl-CoA hydratase/isomerase" evidence="9">
    <location>
        <begin position="22"/>
        <end position="354"/>
    </location>
</feature>
<evidence type="ECO:0000256" key="2">
    <source>
        <dbReference type="ARBA" id="ARBA00004173"/>
    </source>
</evidence>
<dbReference type="CDD" id="cd06558">
    <property type="entry name" value="crotonase-like"/>
    <property type="match status" value="1"/>
</dbReference>
<dbReference type="EC" id="3.1.2.4" evidence="3 7"/>
<dbReference type="InterPro" id="IPR029045">
    <property type="entry name" value="ClpP/crotonase-like_dom_sf"/>
</dbReference>
<dbReference type="GO" id="GO:0003860">
    <property type="term" value="F:3-hydroxyisobutyryl-CoA hydrolase activity"/>
    <property type="evidence" value="ECO:0007669"/>
    <property type="project" value="UniProtKB-UniRule"/>
</dbReference>
<dbReference type="FunFam" id="3.90.226.10:FF:000026">
    <property type="entry name" value="3-hydroxyisobutyryl-CoA hydrolase, mitochondrial"/>
    <property type="match status" value="1"/>
</dbReference>
<evidence type="ECO:0000313" key="11">
    <source>
        <dbReference type="Proteomes" id="UP001314263"/>
    </source>
</evidence>
<comment type="function">
    <text evidence="7">Hydrolyzes 3-hydroxyisobutyryl-CoA (HIBYL-CoA), a saline catabolite. Has high activity toward isobutyryl-CoA. Could be an isobutyryl-CoA dehydrogenase that functions in valine catabolism.</text>
</comment>
<proteinExistence type="inferred from homology"/>
<keyword evidence="5" id="KW-0496">Mitochondrion</keyword>
<sequence length="371" mass="40042">MASDSEILYHTGRENDSGPGSVGVAVLNRPRALNALNQAMCETLHRLYDDWEMSPDVHAVILKGAGGKAFCAGGDVKGMVQLILKGDIDRAISFFRAEYALNHKLGTMHMPHIALLDGIVMGGGAGVSVHGQFRIATERAVFAMPECGIGLFPDVGASYFLPRLKGQLGTYLGLTGRRLKGVEVLEAGLATHYVASSSMGRLEDALHSLGTSARDSSAIGRAIASVQDGGDAPASSGLLDQLPAIDECFGHSRLEDIYAALRWRGDAWANETLQTLSKLSPLSQKVTLREVREGAGRSLADCLRMEFRMVHHCCTARTDFVEGVSALLINKRGQAKWDPPTIEQVTLEMVDAFFQPIPQELQLTPTTQSRL</sequence>
<comment type="catalytic activity">
    <reaction evidence="1 7">
        <text>3-hydroxy-2-methylpropanoyl-CoA + H2O = 3-hydroxy-2-methylpropanoate + CoA + H(+)</text>
        <dbReference type="Rhea" id="RHEA:20888"/>
        <dbReference type="ChEBI" id="CHEBI:11805"/>
        <dbReference type="ChEBI" id="CHEBI:15377"/>
        <dbReference type="ChEBI" id="CHEBI:15378"/>
        <dbReference type="ChEBI" id="CHEBI:57287"/>
        <dbReference type="ChEBI" id="CHEBI:57340"/>
        <dbReference type="EC" id="3.1.2.4"/>
    </reaction>
</comment>
<gene>
    <name evidence="10" type="ORF">CVIRNUC_008635</name>
</gene>
<evidence type="ECO:0000256" key="1">
    <source>
        <dbReference type="ARBA" id="ARBA00001709"/>
    </source>
</evidence>
<accession>A0AAV1IF51</accession>
<protein>
    <recommendedName>
        <fullName evidence="3 7">3-hydroxyisobutyryl-CoA hydrolase</fullName>
        <shortName evidence="7">HIB-CoA hydrolase</shortName>
        <shortName evidence="7">HIBYL-CoA-H</shortName>
        <ecNumber evidence="3 7">3.1.2.4</ecNumber>
    </recommendedName>
    <alternativeName>
        <fullName evidence="6 7">3-hydroxyisobutyryl-coenzyme A hydrolase</fullName>
    </alternativeName>
</protein>
<dbReference type="Proteomes" id="UP001314263">
    <property type="component" value="Unassembled WGS sequence"/>
</dbReference>
<dbReference type="PANTHER" id="PTHR43176">
    <property type="entry name" value="3-HYDROXYISOBUTYRYL-COA HYDROLASE-RELATED"/>
    <property type="match status" value="1"/>
</dbReference>
<evidence type="ECO:0000256" key="3">
    <source>
        <dbReference type="ARBA" id="ARBA00011915"/>
    </source>
</evidence>
<dbReference type="SUPFAM" id="SSF52096">
    <property type="entry name" value="ClpP/crotonase"/>
    <property type="match status" value="1"/>
</dbReference>
<dbReference type="InterPro" id="IPR045004">
    <property type="entry name" value="ECH_dom"/>
</dbReference>
<reference evidence="10 11" key="1">
    <citation type="submission" date="2023-10" db="EMBL/GenBank/DDBJ databases">
        <authorList>
            <person name="Maclean D."/>
            <person name="Macfadyen A."/>
        </authorList>
    </citation>
    <scope>NUCLEOTIDE SEQUENCE [LARGE SCALE GENOMIC DNA]</scope>
</reference>
<evidence type="ECO:0000256" key="5">
    <source>
        <dbReference type="ARBA" id="ARBA00023128"/>
    </source>
</evidence>
<evidence type="ECO:0000313" key="10">
    <source>
        <dbReference type="EMBL" id="CAK0785426.1"/>
    </source>
</evidence>
<comment type="pathway">
    <text evidence="7">Amino-acid degradation; L-valine degradation.</text>
</comment>
<dbReference type="EMBL" id="CAUYUE010000012">
    <property type="protein sequence ID" value="CAK0785426.1"/>
    <property type="molecule type" value="Genomic_DNA"/>
</dbReference>
<dbReference type="Gene3D" id="3.90.226.10">
    <property type="entry name" value="2-enoyl-CoA Hydratase, Chain A, domain 1"/>
    <property type="match status" value="1"/>
</dbReference>
<organism evidence="10 11">
    <name type="scientific">Coccomyxa viridis</name>
    <dbReference type="NCBI Taxonomy" id="1274662"/>
    <lineage>
        <taxon>Eukaryota</taxon>
        <taxon>Viridiplantae</taxon>
        <taxon>Chlorophyta</taxon>
        <taxon>core chlorophytes</taxon>
        <taxon>Trebouxiophyceae</taxon>
        <taxon>Trebouxiophyceae incertae sedis</taxon>
        <taxon>Coccomyxaceae</taxon>
        <taxon>Coccomyxa</taxon>
    </lineage>
</organism>
<comment type="caution">
    <text evidence="10">The sequence shown here is derived from an EMBL/GenBank/DDBJ whole genome shotgun (WGS) entry which is preliminary data.</text>
</comment>
<evidence type="ECO:0000256" key="8">
    <source>
        <dbReference type="SAM" id="MobiDB-lite"/>
    </source>
</evidence>
<keyword evidence="11" id="KW-1185">Reference proteome</keyword>
<keyword evidence="4 7" id="KW-0378">Hydrolase</keyword>
<name>A0AAV1IF51_9CHLO</name>
<evidence type="ECO:0000259" key="9">
    <source>
        <dbReference type="Pfam" id="PF16113"/>
    </source>
</evidence>